<dbReference type="Pfam" id="PF03435">
    <property type="entry name" value="Sacchrp_dh_NADP"/>
    <property type="match status" value="1"/>
</dbReference>
<evidence type="ECO:0000313" key="4">
    <source>
        <dbReference type="Proteomes" id="UP000283543"/>
    </source>
</evidence>
<dbReference type="Proteomes" id="UP000283543">
    <property type="component" value="Unassembled WGS sequence"/>
</dbReference>
<evidence type="ECO:0000256" key="1">
    <source>
        <dbReference type="ARBA" id="ARBA00038048"/>
    </source>
</evidence>
<dbReference type="GO" id="GO:0009247">
    <property type="term" value="P:glycolipid biosynthetic process"/>
    <property type="evidence" value="ECO:0007669"/>
    <property type="project" value="TreeGrafter"/>
</dbReference>
<dbReference type="GO" id="GO:0005739">
    <property type="term" value="C:mitochondrion"/>
    <property type="evidence" value="ECO:0007669"/>
    <property type="project" value="TreeGrafter"/>
</dbReference>
<gene>
    <name evidence="3" type="ORF">DYB34_013320</name>
</gene>
<dbReference type="PANTHER" id="PTHR12286:SF5">
    <property type="entry name" value="SACCHAROPINE DEHYDROGENASE-LIKE OXIDOREDUCTASE"/>
    <property type="match status" value="1"/>
</dbReference>
<dbReference type="Gene3D" id="3.30.559.10">
    <property type="entry name" value="Chloramphenicol acetyltransferase-like domain"/>
    <property type="match status" value="1"/>
</dbReference>
<dbReference type="SUPFAM" id="SSF47336">
    <property type="entry name" value="ACP-like"/>
    <property type="match status" value="1"/>
</dbReference>
<dbReference type="InterPro" id="IPR036291">
    <property type="entry name" value="NAD(P)-bd_dom_sf"/>
</dbReference>
<dbReference type="Pfam" id="PF00668">
    <property type="entry name" value="Condensation"/>
    <property type="match status" value="1"/>
</dbReference>
<dbReference type="GO" id="GO:0005811">
    <property type="term" value="C:lipid droplet"/>
    <property type="evidence" value="ECO:0007669"/>
    <property type="project" value="TreeGrafter"/>
</dbReference>
<sequence>MAKIWAQVLGVNVNDIGRRTSFFSIGGDSISAIRVVQLCKKAGWHILASELLLSNTLQQASSVMSSVKTQLEWPPIEVSECARSRIQRRWPGYESCFPATHEQHDMISTIDTTPSSFVSQVLFDLSQGLDDVPDKYRHLVAQRDILRSTFVKTEFGLFHVVQPSTMYISIPRISTLTLDAFLAVDLTRAFTLDDSSFARFAVVEHGNGQVHGVLTIHHALYDGATMAMLTADVLDALQGRPLAVRPPFRLVVDYIEAQDKLFHLEKSLTLLTKMRTFDVVIFGASGYTGEHIAVEWARVYGSTTRWALAGRSKKKLEATRAMILDKVRDVHDIPIVLADALDELALTAMCQSTTLVINCTGPFRLFGEPVVRCCVAAGTHYVDISGEPQFIETMMLRYNEDARKNACVVVSACGFDSVPSDLGTVFTAQQFPKGGACSSIEAFISTDGKRAHATTYECIVLGLAAADELKQLRGNVAPV</sequence>
<evidence type="ECO:0000259" key="2">
    <source>
        <dbReference type="PROSITE" id="PS50075"/>
    </source>
</evidence>
<accession>A0A418BXW3</accession>
<dbReference type="GO" id="GO:0003824">
    <property type="term" value="F:catalytic activity"/>
    <property type="evidence" value="ECO:0007669"/>
    <property type="project" value="InterPro"/>
</dbReference>
<dbReference type="VEuPathDB" id="FungiDB:H257_09427"/>
<organism evidence="3 4">
    <name type="scientific">Aphanomyces astaci</name>
    <name type="common">Crayfish plague agent</name>
    <dbReference type="NCBI Taxonomy" id="112090"/>
    <lineage>
        <taxon>Eukaryota</taxon>
        <taxon>Sar</taxon>
        <taxon>Stramenopiles</taxon>
        <taxon>Oomycota</taxon>
        <taxon>Saprolegniomycetes</taxon>
        <taxon>Saprolegniales</taxon>
        <taxon>Verrucalvaceae</taxon>
        <taxon>Aphanomyces</taxon>
    </lineage>
</organism>
<dbReference type="Gene3D" id="1.10.1200.10">
    <property type="entry name" value="ACP-like"/>
    <property type="match status" value="1"/>
</dbReference>
<dbReference type="InterPro" id="IPR001242">
    <property type="entry name" value="Condensation_dom"/>
</dbReference>
<dbReference type="EMBL" id="QUTB01005270">
    <property type="protein sequence ID" value="RHY56546.1"/>
    <property type="molecule type" value="Genomic_DNA"/>
</dbReference>
<dbReference type="FunFam" id="3.40.50.720:FF:000178">
    <property type="entry name" value="Saccharopine dehydrogenase-like oxidoreductase"/>
    <property type="match status" value="1"/>
</dbReference>
<dbReference type="GO" id="GO:0005886">
    <property type="term" value="C:plasma membrane"/>
    <property type="evidence" value="ECO:0007669"/>
    <property type="project" value="TreeGrafter"/>
</dbReference>
<dbReference type="SUPFAM" id="SSF52777">
    <property type="entry name" value="CoA-dependent acyltransferases"/>
    <property type="match status" value="1"/>
</dbReference>
<dbReference type="PROSITE" id="PS50075">
    <property type="entry name" value="CARRIER"/>
    <property type="match status" value="1"/>
</dbReference>
<evidence type="ECO:0000313" key="3">
    <source>
        <dbReference type="EMBL" id="RHY56546.1"/>
    </source>
</evidence>
<dbReference type="InterPro" id="IPR051276">
    <property type="entry name" value="Saccharopine_DH-like_oxidrdct"/>
</dbReference>
<dbReference type="AlphaFoldDB" id="A0A418BXW3"/>
<feature type="domain" description="Carrier" evidence="2">
    <location>
        <begin position="1"/>
        <end position="68"/>
    </location>
</feature>
<comment type="similarity">
    <text evidence="1">Belongs to the saccharopine dehydrogenase family.</text>
</comment>
<dbReference type="Gene3D" id="3.40.50.720">
    <property type="entry name" value="NAD(P)-binding Rossmann-like Domain"/>
    <property type="match status" value="1"/>
</dbReference>
<dbReference type="InterPro" id="IPR023213">
    <property type="entry name" value="CAT-like_dom_sf"/>
</dbReference>
<reference evidence="3 4" key="1">
    <citation type="submission" date="2018-08" db="EMBL/GenBank/DDBJ databases">
        <title>Aphanomyces genome sequencing and annotation.</title>
        <authorList>
            <person name="Minardi D."/>
            <person name="Oidtmann B."/>
            <person name="Van Der Giezen M."/>
            <person name="Studholme D.J."/>
        </authorList>
    </citation>
    <scope>NUCLEOTIDE SEQUENCE [LARGE SCALE GENOMIC DNA]</scope>
    <source>
        <strain evidence="3 4">Si</strain>
    </source>
</reference>
<dbReference type="SUPFAM" id="SSF51735">
    <property type="entry name" value="NAD(P)-binding Rossmann-fold domains"/>
    <property type="match status" value="1"/>
</dbReference>
<dbReference type="InterPro" id="IPR009081">
    <property type="entry name" value="PP-bd_ACP"/>
</dbReference>
<dbReference type="PANTHER" id="PTHR12286">
    <property type="entry name" value="SACCHAROPINE DEHYDROGENASE-LIKE OXIDOREDUCTASE"/>
    <property type="match status" value="1"/>
</dbReference>
<protein>
    <recommendedName>
        <fullName evidence="2">Carrier domain-containing protein</fullName>
    </recommendedName>
</protein>
<proteinExistence type="inferred from homology"/>
<dbReference type="InterPro" id="IPR036736">
    <property type="entry name" value="ACP-like_sf"/>
</dbReference>
<name>A0A418BXW3_APHAT</name>
<dbReference type="InterPro" id="IPR005097">
    <property type="entry name" value="Sacchrp_dh_NADP-bd"/>
</dbReference>
<dbReference type="Pfam" id="PF00550">
    <property type="entry name" value="PP-binding"/>
    <property type="match status" value="1"/>
</dbReference>
<comment type="caution">
    <text evidence="3">The sequence shown here is derived from an EMBL/GenBank/DDBJ whole genome shotgun (WGS) entry which is preliminary data.</text>
</comment>